<comment type="caution">
    <text evidence="1">The sequence shown here is derived from an EMBL/GenBank/DDBJ whole genome shotgun (WGS) entry which is preliminary data.</text>
</comment>
<dbReference type="EMBL" id="JARBHB010000008">
    <property type="protein sequence ID" value="KAJ8877935.1"/>
    <property type="molecule type" value="Genomic_DNA"/>
</dbReference>
<evidence type="ECO:0000313" key="1">
    <source>
        <dbReference type="EMBL" id="KAJ8877935.1"/>
    </source>
</evidence>
<accession>A0ABQ9H0V7</accession>
<dbReference type="Proteomes" id="UP001159363">
    <property type="component" value="Chromosome 7"/>
</dbReference>
<evidence type="ECO:0000313" key="2">
    <source>
        <dbReference type="Proteomes" id="UP001159363"/>
    </source>
</evidence>
<protein>
    <recommendedName>
        <fullName evidence="3">DDE Tnp4 domain-containing protein</fullName>
    </recommendedName>
</protein>
<reference evidence="1 2" key="1">
    <citation type="submission" date="2023-02" db="EMBL/GenBank/DDBJ databases">
        <title>LHISI_Scaffold_Assembly.</title>
        <authorList>
            <person name="Stuart O.P."/>
            <person name="Cleave R."/>
            <person name="Magrath M.J.L."/>
            <person name="Mikheyev A.S."/>
        </authorList>
    </citation>
    <scope>NUCLEOTIDE SEQUENCE [LARGE SCALE GENOMIC DNA]</scope>
    <source>
        <strain evidence="1">Daus_M_001</strain>
        <tissue evidence="1">Leg muscle</tissue>
    </source>
</reference>
<sequence>MRNYCVHPVNSSRLLQGTFCVLFNQLREYECKFFNYFRMSFSSYDELYHTLENILQKEDTNMRLAIPPMEILALSISVGTNESKNDLSSSATEGAGTGGESRIDINLISSPVFLVKFRIWPLVVDYFVDVHYTYRIEKSTASLRVRTVRFAIWTCLSGQCSPQATEDTWKEMANGFQIRTNIPYCLGDLDGKNDTIIKNSPLWRRLNENNLNIQTSLLLIKRFSTIAYYGPLRFVECIFGILSNKWHVFHGALNVKVNFAVDITKACCVLHNFVRVRDSHKIDDILTVNSSESHFWTNGEDLQLGTRRTPAAATRVDDAIRLMANSSSNTCRAAMGA</sequence>
<name>A0ABQ9H0V7_9NEOP</name>
<keyword evidence="2" id="KW-1185">Reference proteome</keyword>
<organism evidence="1 2">
    <name type="scientific">Dryococelus australis</name>
    <dbReference type="NCBI Taxonomy" id="614101"/>
    <lineage>
        <taxon>Eukaryota</taxon>
        <taxon>Metazoa</taxon>
        <taxon>Ecdysozoa</taxon>
        <taxon>Arthropoda</taxon>
        <taxon>Hexapoda</taxon>
        <taxon>Insecta</taxon>
        <taxon>Pterygota</taxon>
        <taxon>Neoptera</taxon>
        <taxon>Polyneoptera</taxon>
        <taxon>Phasmatodea</taxon>
        <taxon>Verophasmatodea</taxon>
        <taxon>Anareolatae</taxon>
        <taxon>Phasmatidae</taxon>
        <taxon>Eurycanthinae</taxon>
        <taxon>Dryococelus</taxon>
    </lineage>
</organism>
<evidence type="ECO:0008006" key="3">
    <source>
        <dbReference type="Google" id="ProtNLM"/>
    </source>
</evidence>
<proteinExistence type="predicted"/>
<gene>
    <name evidence="1" type="ORF">PR048_022394</name>
</gene>